<accession>A0A6A5ZSR5</accession>
<organism evidence="2 3">
    <name type="scientific">Lophiotrema nucula</name>
    <dbReference type="NCBI Taxonomy" id="690887"/>
    <lineage>
        <taxon>Eukaryota</taxon>
        <taxon>Fungi</taxon>
        <taxon>Dikarya</taxon>
        <taxon>Ascomycota</taxon>
        <taxon>Pezizomycotina</taxon>
        <taxon>Dothideomycetes</taxon>
        <taxon>Pleosporomycetidae</taxon>
        <taxon>Pleosporales</taxon>
        <taxon>Lophiotremataceae</taxon>
        <taxon>Lophiotrema</taxon>
    </lineage>
</organism>
<keyword evidence="3" id="KW-1185">Reference proteome</keyword>
<dbReference type="Proteomes" id="UP000799770">
    <property type="component" value="Unassembled WGS sequence"/>
</dbReference>
<feature type="compositionally biased region" description="Basic and acidic residues" evidence="1">
    <location>
        <begin position="68"/>
        <end position="83"/>
    </location>
</feature>
<proteinExistence type="predicted"/>
<evidence type="ECO:0000256" key="1">
    <source>
        <dbReference type="SAM" id="MobiDB-lite"/>
    </source>
</evidence>
<dbReference type="EMBL" id="ML977311">
    <property type="protein sequence ID" value="KAF2121897.1"/>
    <property type="molecule type" value="Genomic_DNA"/>
</dbReference>
<dbReference type="AlphaFoldDB" id="A0A6A5ZSR5"/>
<evidence type="ECO:0000313" key="2">
    <source>
        <dbReference type="EMBL" id="KAF2121897.1"/>
    </source>
</evidence>
<evidence type="ECO:0000313" key="3">
    <source>
        <dbReference type="Proteomes" id="UP000799770"/>
    </source>
</evidence>
<name>A0A6A5ZSR5_9PLEO</name>
<gene>
    <name evidence="2" type="ORF">BDV96DRAFT_639978</name>
</gene>
<protein>
    <submittedName>
        <fullName evidence="2">Uncharacterized protein</fullName>
    </submittedName>
</protein>
<sequence>MHDRHYRSYCNERRRDVAISHSNHQQFLSQDAPKTTVSRVTTQRACQPSTYTLAMSVFQKGFASKAGRGAEKASHSSDPRPGEPQRNLEIPAQRSHLLAVSGSIPPHELPSNQAVRNRRALQRALMAGHATETVMGRSITALNIQVEGT</sequence>
<reference evidence="2" key="1">
    <citation type="journal article" date="2020" name="Stud. Mycol.">
        <title>101 Dothideomycetes genomes: a test case for predicting lifestyles and emergence of pathogens.</title>
        <authorList>
            <person name="Haridas S."/>
            <person name="Albert R."/>
            <person name="Binder M."/>
            <person name="Bloem J."/>
            <person name="Labutti K."/>
            <person name="Salamov A."/>
            <person name="Andreopoulos B."/>
            <person name="Baker S."/>
            <person name="Barry K."/>
            <person name="Bills G."/>
            <person name="Bluhm B."/>
            <person name="Cannon C."/>
            <person name="Castanera R."/>
            <person name="Culley D."/>
            <person name="Daum C."/>
            <person name="Ezra D."/>
            <person name="Gonzalez J."/>
            <person name="Henrissat B."/>
            <person name="Kuo A."/>
            <person name="Liang C."/>
            <person name="Lipzen A."/>
            <person name="Lutzoni F."/>
            <person name="Magnuson J."/>
            <person name="Mondo S."/>
            <person name="Nolan M."/>
            <person name="Ohm R."/>
            <person name="Pangilinan J."/>
            <person name="Park H.-J."/>
            <person name="Ramirez L."/>
            <person name="Alfaro M."/>
            <person name="Sun H."/>
            <person name="Tritt A."/>
            <person name="Yoshinaga Y."/>
            <person name="Zwiers L.-H."/>
            <person name="Turgeon B."/>
            <person name="Goodwin S."/>
            <person name="Spatafora J."/>
            <person name="Crous P."/>
            <person name="Grigoriev I."/>
        </authorList>
    </citation>
    <scope>NUCLEOTIDE SEQUENCE</scope>
    <source>
        <strain evidence="2">CBS 627.86</strain>
    </source>
</reference>
<feature type="region of interest" description="Disordered" evidence="1">
    <location>
        <begin position="64"/>
        <end position="94"/>
    </location>
</feature>